<dbReference type="PROSITE" id="PS51257">
    <property type="entry name" value="PROKAR_LIPOPROTEIN"/>
    <property type="match status" value="1"/>
</dbReference>
<gene>
    <name evidence="1" type="ORF">Dthio_PD0817</name>
</gene>
<reference evidence="1" key="1">
    <citation type="submission" date="2010-05" db="EMBL/GenBank/DDBJ databases">
        <title>The draft genome of Desulfonatronospira thiodismutans ASO3-1.</title>
        <authorList>
            <consortium name="US DOE Joint Genome Institute (JGI-PGF)"/>
            <person name="Lucas S."/>
            <person name="Copeland A."/>
            <person name="Lapidus A."/>
            <person name="Cheng J.-F."/>
            <person name="Bruce D."/>
            <person name="Goodwin L."/>
            <person name="Pitluck S."/>
            <person name="Chertkov O."/>
            <person name="Brettin T."/>
            <person name="Detter J.C."/>
            <person name="Han C."/>
            <person name="Land M.L."/>
            <person name="Hauser L."/>
            <person name="Kyrpides N."/>
            <person name="Mikhailova N."/>
            <person name="Muyzer G."/>
            <person name="Woyke T."/>
        </authorList>
    </citation>
    <scope>NUCLEOTIDE SEQUENCE [LARGE SCALE GENOMIC DNA]</scope>
    <source>
        <strain evidence="1">ASO3-1</strain>
    </source>
</reference>
<evidence type="ECO:0008006" key="3">
    <source>
        <dbReference type="Google" id="ProtNLM"/>
    </source>
</evidence>
<dbReference type="AlphaFoldDB" id="D6SS17"/>
<evidence type="ECO:0000313" key="1">
    <source>
        <dbReference type="EMBL" id="EFI33483.1"/>
    </source>
</evidence>
<comment type="caution">
    <text evidence="1">The sequence shown here is derived from an EMBL/GenBank/DDBJ whole genome shotgun (WGS) entry which is preliminary data.</text>
</comment>
<protein>
    <recommendedName>
        <fullName evidence="3">Lipoprotein</fullName>
    </recommendedName>
</protein>
<keyword evidence="2" id="KW-1185">Reference proteome</keyword>
<dbReference type="RefSeq" id="WP_008870835.1">
    <property type="nucleotide sequence ID" value="NZ_ACJN02000003.1"/>
</dbReference>
<evidence type="ECO:0000313" key="2">
    <source>
        <dbReference type="Proteomes" id="UP000005496"/>
    </source>
</evidence>
<accession>D6SS17</accession>
<name>D6SS17_9BACT</name>
<dbReference type="EMBL" id="ACJN02000003">
    <property type="protein sequence ID" value="EFI33483.1"/>
    <property type="molecule type" value="Genomic_DNA"/>
</dbReference>
<dbReference type="eggNOG" id="COG2913">
    <property type="taxonomic scope" value="Bacteria"/>
</dbReference>
<proteinExistence type="predicted"/>
<dbReference type="Proteomes" id="UP000005496">
    <property type="component" value="Unassembled WGS sequence"/>
</dbReference>
<organism evidence="1 2">
    <name type="scientific">Desulfonatronospira thiodismutans ASO3-1</name>
    <dbReference type="NCBI Taxonomy" id="555779"/>
    <lineage>
        <taxon>Bacteria</taxon>
        <taxon>Pseudomonadati</taxon>
        <taxon>Thermodesulfobacteriota</taxon>
        <taxon>Desulfovibrionia</taxon>
        <taxon>Desulfovibrionales</taxon>
        <taxon>Desulfonatronovibrionaceae</taxon>
        <taxon>Desulfonatronospira</taxon>
    </lineage>
</organism>
<dbReference type="OrthoDB" id="5405675at2"/>
<sequence length="209" mass="23432">MTRNILSSKSFSLAKLLLYLCLPFILATLALGCRGASSNLHAIYADEPEVYTKYNIHAQDSGRDIKASYAGFVDPGDGHIIIPAGSEIEFPDRRARRNGFYFKVMDTGQMVFFEYHSGRMEMSEEQYVELITSDEPVSIEGFSEIDQKGIEAGKALEGMSKDGVLTALGYPAKHRTPSLESSSWTYWRNRFVTSVVEFNAEGYVENVRQ</sequence>